<dbReference type="GO" id="GO:0005506">
    <property type="term" value="F:iron ion binding"/>
    <property type="evidence" value="ECO:0007669"/>
    <property type="project" value="InterPro"/>
</dbReference>
<dbReference type="GO" id="GO:0020037">
    <property type="term" value="F:heme binding"/>
    <property type="evidence" value="ECO:0007669"/>
    <property type="project" value="InterPro"/>
</dbReference>
<evidence type="ECO:0000313" key="3">
    <source>
        <dbReference type="EMBL" id="GIX93919.1"/>
    </source>
</evidence>
<evidence type="ECO:0000256" key="1">
    <source>
        <dbReference type="ARBA" id="ARBA00023033"/>
    </source>
</evidence>
<dbReference type="InterPro" id="IPR036396">
    <property type="entry name" value="Cyt_P450_sf"/>
</dbReference>
<keyword evidence="4" id="KW-1185">Reference proteome</keyword>
<reference evidence="3 4" key="1">
    <citation type="submission" date="2021-06" db="EMBL/GenBank/DDBJ databases">
        <title>Caerostris extrusa draft genome.</title>
        <authorList>
            <person name="Kono N."/>
            <person name="Arakawa K."/>
        </authorList>
    </citation>
    <scope>NUCLEOTIDE SEQUENCE [LARGE SCALE GENOMIC DNA]</scope>
</reference>
<name>A0AAV4PBB4_CAEEX</name>
<dbReference type="EMBL" id="BPLR01004311">
    <property type="protein sequence ID" value="GIX93919.1"/>
    <property type="molecule type" value="Genomic_DNA"/>
</dbReference>
<sequence>MHRQPDQGRNVPQQTFRDHYLAMITIDCQYNIKMTFQIALEFAAVTVFVSMNGDEWHDQRRFTMHTMRDLGLGKGLWETMIQADAANTSKMKKRKRQTRHFVEPLGLSNSE</sequence>
<comment type="caution">
    <text evidence="3">The sequence shown here is derived from an EMBL/GenBank/DDBJ whole genome shotgun (WGS) entry which is preliminary data.</text>
</comment>
<feature type="compositionally biased region" description="Basic residues" evidence="2">
    <location>
        <begin position="90"/>
        <end position="99"/>
    </location>
</feature>
<keyword evidence="1" id="KW-0503">Monooxygenase</keyword>
<organism evidence="3 4">
    <name type="scientific">Caerostris extrusa</name>
    <name type="common">Bark spider</name>
    <name type="synonym">Caerostris bankana</name>
    <dbReference type="NCBI Taxonomy" id="172846"/>
    <lineage>
        <taxon>Eukaryota</taxon>
        <taxon>Metazoa</taxon>
        <taxon>Ecdysozoa</taxon>
        <taxon>Arthropoda</taxon>
        <taxon>Chelicerata</taxon>
        <taxon>Arachnida</taxon>
        <taxon>Araneae</taxon>
        <taxon>Araneomorphae</taxon>
        <taxon>Entelegynae</taxon>
        <taxon>Araneoidea</taxon>
        <taxon>Araneidae</taxon>
        <taxon>Caerostris</taxon>
    </lineage>
</organism>
<dbReference type="AlphaFoldDB" id="A0AAV4PBB4"/>
<proteinExistence type="predicted"/>
<dbReference type="GO" id="GO:0016705">
    <property type="term" value="F:oxidoreductase activity, acting on paired donors, with incorporation or reduction of molecular oxygen"/>
    <property type="evidence" value="ECO:0007669"/>
    <property type="project" value="InterPro"/>
</dbReference>
<dbReference type="GO" id="GO:0004497">
    <property type="term" value="F:monooxygenase activity"/>
    <property type="evidence" value="ECO:0007669"/>
    <property type="project" value="UniProtKB-KW"/>
</dbReference>
<feature type="region of interest" description="Disordered" evidence="2">
    <location>
        <begin position="88"/>
        <end position="111"/>
    </location>
</feature>
<accession>A0AAV4PBB4</accession>
<evidence type="ECO:0000313" key="4">
    <source>
        <dbReference type="Proteomes" id="UP001054945"/>
    </source>
</evidence>
<dbReference type="Proteomes" id="UP001054945">
    <property type="component" value="Unassembled WGS sequence"/>
</dbReference>
<gene>
    <name evidence="3" type="ORF">CEXT_290751</name>
</gene>
<evidence type="ECO:0000256" key="2">
    <source>
        <dbReference type="SAM" id="MobiDB-lite"/>
    </source>
</evidence>
<keyword evidence="1" id="KW-0560">Oxidoreductase</keyword>
<dbReference type="SUPFAM" id="SSF48264">
    <property type="entry name" value="Cytochrome P450"/>
    <property type="match status" value="1"/>
</dbReference>
<protein>
    <submittedName>
        <fullName evidence="3">Uncharacterized protein</fullName>
    </submittedName>
</protein>